<organism evidence="1 2">
    <name type="scientific">Austropuccinia psidii MF-1</name>
    <dbReference type="NCBI Taxonomy" id="1389203"/>
    <lineage>
        <taxon>Eukaryota</taxon>
        <taxon>Fungi</taxon>
        <taxon>Dikarya</taxon>
        <taxon>Basidiomycota</taxon>
        <taxon>Pucciniomycotina</taxon>
        <taxon>Pucciniomycetes</taxon>
        <taxon>Pucciniales</taxon>
        <taxon>Sphaerophragmiaceae</taxon>
        <taxon>Austropuccinia</taxon>
    </lineage>
</organism>
<proteinExistence type="predicted"/>
<sequence length="94" mass="10869">MEDIITRKKIGNTWTGNPMGAEMVPMISREDKKPERPVLKCHKCQSTSHLAKDLTKKTKRNEVQVIEEFWCAEGKESDQDYEISEDTPVEDYPV</sequence>
<accession>A0A9Q3C7B8</accession>
<gene>
    <name evidence="1" type="ORF">O181_019521</name>
</gene>
<name>A0A9Q3C7B8_9BASI</name>
<dbReference type="Proteomes" id="UP000765509">
    <property type="component" value="Unassembled WGS sequence"/>
</dbReference>
<evidence type="ECO:0000313" key="2">
    <source>
        <dbReference type="Proteomes" id="UP000765509"/>
    </source>
</evidence>
<keyword evidence="2" id="KW-1185">Reference proteome</keyword>
<protein>
    <submittedName>
        <fullName evidence="1">Uncharacterized protein</fullName>
    </submittedName>
</protein>
<dbReference type="EMBL" id="AVOT02005722">
    <property type="protein sequence ID" value="MBW0479806.1"/>
    <property type="molecule type" value="Genomic_DNA"/>
</dbReference>
<dbReference type="OrthoDB" id="2517660at2759"/>
<dbReference type="AlphaFoldDB" id="A0A9Q3C7B8"/>
<reference evidence="1" key="1">
    <citation type="submission" date="2021-03" db="EMBL/GenBank/DDBJ databases">
        <title>Draft genome sequence of rust myrtle Austropuccinia psidii MF-1, a brazilian biotype.</title>
        <authorList>
            <person name="Quecine M.C."/>
            <person name="Pachon D.M.R."/>
            <person name="Bonatelli M.L."/>
            <person name="Correr F.H."/>
            <person name="Franceschini L.M."/>
            <person name="Leite T.F."/>
            <person name="Margarido G.R.A."/>
            <person name="Almeida C.A."/>
            <person name="Ferrarezi J.A."/>
            <person name="Labate C.A."/>
        </authorList>
    </citation>
    <scope>NUCLEOTIDE SEQUENCE</scope>
    <source>
        <strain evidence="1">MF-1</strain>
    </source>
</reference>
<evidence type="ECO:0000313" key="1">
    <source>
        <dbReference type="EMBL" id="MBW0479806.1"/>
    </source>
</evidence>
<comment type="caution">
    <text evidence="1">The sequence shown here is derived from an EMBL/GenBank/DDBJ whole genome shotgun (WGS) entry which is preliminary data.</text>
</comment>